<dbReference type="InterPro" id="IPR013154">
    <property type="entry name" value="ADH-like_N"/>
</dbReference>
<keyword evidence="3" id="KW-1185">Reference proteome</keyword>
<dbReference type="EMBL" id="BMLM01000002">
    <property type="protein sequence ID" value="GGN87662.1"/>
    <property type="molecule type" value="Genomic_DNA"/>
</dbReference>
<dbReference type="InterPro" id="IPR036291">
    <property type="entry name" value="NAD(P)-bd_dom_sf"/>
</dbReference>
<dbReference type="InterPro" id="IPR050700">
    <property type="entry name" value="YIM1/Zinc_Alcohol_DH_Fams"/>
</dbReference>
<sequence>MRAVMHDRFGGPEVLELRAVDAPHAGPGQVRIRVEAAALNPVDWKIFGGTAAATARGLAPPLGVGNDVAGTIDEVGEGVEGWAVGDRVFGSARTRALQELTVVTPARERIARIPDGLDPGVAASLVVAGRTAWDAVRSLDVRAGETLFVHGAAGGVGRIAVQLAVARGARVIGSASPANHAMLRGLGAEPVAYGEGLADRLLHLQPIDACFDCAGAEGVAAALEADVTIDRCIAIAAKGAHGARGVATDLERTGALDELAALAASGDLDIPILERYPLERAADAYRRLMDGHVAGKLVVDVA</sequence>
<dbReference type="SUPFAM" id="SSF51735">
    <property type="entry name" value="NAD(P)-binding Rossmann-fold domains"/>
    <property type="match status" value="1"/>
</dbReference>
<comment type="caution">
    <text evidence="2">The sequence shown here is derived from an EMBL/GenBank/DDBJ whole genome shotgun (WGS) entry which is preliminary data.</text>
</comment>
<evidence type="ECO:0000259" key="1">
    <source>
        <dbReference type="SMART" id="SM00829"/>
    </source>
</evidence>
<dbReference type="CDD" id="cd05289">
    <property type="entry name" value="MDR_like_2"/>
    <property type="match status" value="1"/>
</dbReference>
<dbReference type="Gene3D" id="3.40.50.720">
    <property type="entry name" value="NAD(P)-binding Rossmann-like Domain"/>
    <property type="match status" value="1"/>
</dbReference>
<dbReference type="SMART" id="SM00829">
    <property type="entry name" value="PKS_ER"/>
    <property type="match status" value="1"/>
</dbReference>
<dbReference type="Proteomes" id="UP000626982">
    <property type="component" value="Unassembled WGS sequence"/>
</dbReference>
<dbReference type="RefSeq" id="WP_188718398.1">
    <property type="nucleotide sequence ID" value="NZ_BAABBD010000003.1"/>
</dbReference>
<gene>
    <name evidence="2" type="ORF">GCM10010968_22440</name>
</gene>
<name>A0ABQ2KMS0_9MICO</name>
<evidence type="ECO:0000313" key="3">
    <source>
        <dbReference type="Proteomes" id="UP000626982"/>
    </source>
</evidence>
<feature type="domain" description="Enoyl reductase (ER)" evidence="1">
    <location>
        <begin position="10"/>
        <end position="299"/>
    </location>
</feature>
<accession>A0ABQ2KMS0</accession>
<dbReference type="SUPFAM" id="SSF50129">
    <property type="entry name" value="GroES-like"/>
    <property type="match status" value="1"/>
</dbReference>
<dbReference type="InterPro" id="IPR020843">
    <property type="entry name" value="ER"/>
</dbReference>
<dbReference type="Pfam" id="PF13602">
    <property type="entry name" value="ADH_zinc_N_2"/>
    <property type="match status" value="1"/>
</dbReference>
<organism evidence="2 3">
    <name type="scientific">Agrococcus terreus</name>
    <dbReference type="NCBI Taxonomy" id="574649"/>
    <lineage>
        <taxon>Bacteria</taxon>
        <taxon>Bacillati</taxon>
        <taxon>Actinomycetota</taxon>
        <taxon>Actinomycetes</taxon>
        <taxon>Micrococcales</taxon>
        <taxon>Microbacteriaceae</taxon>
        <taxon>Agrococcus</taxon>
    </lineage>
</organism>
<dbReference type="PANTHER" id="PTHR11695:SF294">
    <property type="entry name" value="RETICULON-4-INTERACTING PROTEIN 1, MITOCHONDRIAL"/>
    <property type="match status" value="1"/>
</dbReference>
<evidence type="ECO:0000313" key="2">
    <source>
        <dbReference type="EMBL" id="GGN87662.1"/>
    </source>
</evidence>
<reference evidence="3" key="1">
    <citation type="journal article" date="2019" name="Int. J. Syst. Evol. Microbiol.">
        <title>The Global Catalogue of Microorganisms (GCM) 10K type strain sequencing project: providing services to taxonomists for standard genome sequencing and annotation.</title>
        <authorList>
            <consortium name="The Broad Institute Genomics Platform"/>
            <consortium name="The Broad Institute Genome Sequencing Center for Infectious Disease"/>
            <person name="Wu L."/>
            <person name="Ma J."/>
        </authorList>
    </citation>
    <scope>NUCLEOTIDE SEQUENCE [LARGE SCALE GENOMIC DNA]</scope>
    <source>
        <strain evidence="3">CGMCC 1.6960</strain>
    </source>
</reference>
<dbReference type="PANTHER" id="PTHR11695">
    <property type="entry name" value="ALCOHOL DEHYDROGENASE RELATED"/>
    <property type="match status" value="1"/>
</dbReference>
<protein>
    <submittedName>
        <fullName evidence="2">Oxidoreductase</fullName>
    </submittedName>
</protein>
<dbReference type="Pfam" id="PF08240">
    <property type="entry name" value="ADH_N"/>
    <property type="match status" value="1"/>
</dbReference>
<dbReference type="InterPro" id="IPR011032">
    <property type="entry name" value="GroES-like_sf"/>
</dbReference>
<proteinExistence type="predicted"/>
<dbReference type="Gene3D" id="3.90.180.10">
    <property type="entry name" value="Medium-chain alcohol dehydrogenases, catalytic domain"/>
    <property type="match status" value="1"/>
</dbReference>